<sequence>MAMKIGPQPAKWLHKKAKQGMRGYPVGTLAFYGPDNQRASKVAVSVIRYEGAEPDLRRWFSETGDVRTDPIILSEIAAHLRQSSVHSVAMVDGIIGCPHEEGVDYPMGEPCPRCSFWRGRDRWTGELDPG</sequence>
<evidence type="ECO:0000313" key="1">
    <source>
        <dbReference type="EMBL" id="MEY9453504.1"/>
    </source>
</evidence>
<name>A0ABV4FPI0_9BRAD</name>
<keyword evidence="2" id="KW-1185">Reference proteome</keyword>
<organism evidence="1 2">
    <name type="scientific">Bradyrhizobium ottawaense</name>
    <dbReference type="NCBI Taxonomy" id="931866"/>
    <lineage>
        <taxon>Bacteria</taxon>
        <taxon>Pseudomonadati</taxon>
        <taxon>Pseudomonadota</taxon>
        <taxon>Alphaproteobacteria</taxon>
        <taxon>Hyphomicrobiales</taxon>
        <taxon>Nitrobacteraceae</taxon>
        <taxon>Bradyrhizobium</taxon>
    </lineage>
</organism>
<proteinExistence type="predicted"/>
<accession>A0ABV4FPI0</accession>
<reference evidence="1 2" key="1">
    <citation type="submission" date="2024-07" db="EMBL/GenBank/DDBJ databases">
        <title>Genomic Encyclopedia of Type Strains, Phase V (KMG-V): Genome sequencing to study the core and pangenomes of soil and plant-associated prokaryotes.</title>
        <authorList>
            <person name="Whitman W."/>
        </authorList>
    </citation>
    <scope>NUCLEOTIDE SEQUENCE [LARGE SCALE GENOMIC DNA]</scope>
    <source>
        <strain evidence="1 2">USDA 152</strain>
    </source>
</reference>
<dbReference type="Proteomes" id="UP001565369">
    <property type="component" value="Unassembled WGS sequence"/>
</dbReference>
<dbReference type="EMBL" id="JBGBZJ010000003">
    <property type="protein sequence ID" value="MEY9453504.1"/>
    <property type="molecule type" value="Genomic_DNA"/>
</dbReference>
<evidence type="ECO:0000313" key="2">
    <source>
        <dbReference type="Proteomes" id="UP001565369"/>
    </source>
</evidence>
<dbReference type="RefSeq" id="WP_240536464.1">
    <property type="nucleotide sequence ID" value="NZ_AP021854.1"/>
</dbReference>
<gene>
    <name evidence="1" type="ORF">ABIG07_002452</name>
</gene>
<comment type="caution">
    <text evidence="1">The sequence shown here is derived from an EMBL/GenBank/DDBJ whole genome shotgun (WGS) entry which is preliminary data.</text>
</comment>
<dbReference type="GeneID" id="92963422"/>
<protein>
    <submittedName>
        <fullName evidence="1">Uncharacterized protein</fullName>
    </submittedName>
</protein>